<organism evidence="5">
    <name type="scientific">Campylobacter sp. CCS1377</name>
    <dbReference type="NCBI Taxonomy" id="3158229"/>
    <lineage>
        <taxon>Bacteria</taxon>
        <taxon>Pseudomonadati</taxon>
        <taxon>Campylobacterota</taxon>
        <taxon>Epsilonproteobacteria</taxon>
        <taxon>Campylobacterales</taxon>
        <taxon>Campylobacteraceae</taxon>
        <taxon>Campylobacter</taxon>
    </lineage>
</organism>
<feature type="coiled-coil region" evidence="3">
    <location>
        <begin position="5"/>
        <end position="46"/>
    </location>
</feature>
<dbReference type="GO" id="GO:0016020">
    <property type="term" value="C:membrane"/>
    <property type="evidence" value="ECO:0007669"/>
    <property type="project" value="InterPro"/>
</dbReference>
<dbReference type="SUPFAM" id="SSF58104">
    <property type="entry name" value="Methyl-accepting chemotaxis protein (MCP) signaling domain"/>
    <property type="match status" value="1"/>
</dbReference>
<accession>A0AAU7E7L0</accession>
<dbReference type="Pfam" id="PF00015">
    <property type="entry name" value="MCPsignal"/>
    <property type="match status" value="1"/>
</dbReference>
<dbReference type="Gene3D" id="1.10.287.950">
    <property type="entry name" value="Methyl-accepting chemotaxis protein"/>
    <property type="match status" value="1"/>
</dbReference>
<name>A0AAU7E7L0_9BACT</name>
<evidence type="ECO:0000259" key="4">
    <source>
        <dbReference type="PROSITE" id="PS50111"/>
    </source>
</evidence>
<feature type="domain" description="Methyl-accepting transducer" evidence="4">
    <location>
        <begin position="61"/>
        <end position="279"/>
    </location>
</feature>
<dbReference type="GO" id="GO:0007165">
    <property type="term" value="P:signal transduction"/>
    <property type="evidence" value="ECO:0007669"/>
    <property type="project" value="UniProtKB-KW"/>
</dbReference>
<dbReference type="AlphaFoldDB" id="A0AAU7E7L0"/>
<keyword evidence="1 2" id="KW-0807">Transducer</keyword>
<reference evidence="5" key="1">
    <citation type="submission" date="2024-05" db="EMBL/GenBank/DDBJ databases">
        <title>Campylobacter coli isolated from environmental waters in Slovenia.</title>
        <authorList>
            <person name="Zautner A.E."/>
            <person name="Bunk B."/>
            <person name="Riedel T."/>
            <person name="Sproeer C."/>
        </authorList>
    </citation>
    <scope>NUCLEOTIDE SEQUENCE</scope>
    <source>
        <strain evidence="5">CCS1377</strain>
    </source>
</reference>
<evidence type="ECO:0000313" key="5">
    <source>
        <dbReference type="EMBL" id="XBJ29930.1"/>
    </source>
</evidence>
<dbReference type="RefSeq" id="WP_134239381.1">
    <property type="nucleotide sequence ID" value="NZ_CP155620.1"/>
</dbReference>
<dbReference type="InterPro" id="IPR025991">
    <property type="entry name" value="Chemoreceptor_zinc-bind_dom"/>
</dbReference>
<protein>
    <submittedName>
        <fullName evidence="5">Methyl-accepting chemotaxis protein</fullName>
    </submittedName>
</protein>
<dbReference type="PANTHER" id="PTHR32089:SF112">
    <property type="entry name" value="LYSOZYME-LIKE PROTEIN-RELATED"/>
    <property type="match status" value="1"/>
</dbReference>
<dbReference type="PANTHER" id="PTHR32089">
    <property type="entry name" value="METHYL-ACCEPTING CHEMOTAXIS PROTEIN MCPB"/>
    <property type="match status" value="1"/>
</dbReference>
<evidence type="ECO:0000256" key="1">
    <source>
        <dbReference type="ARBA" id="ARBA00023224"/>
    </source>
</evidence>
<dbReference type="SMART" id="SM00283">
    <property type="entry name" value="MA"/>
    <property type="match status" value="1"/>
</dbReference>
<evidence type="ECO:0000256" key="2">
    <source>
        <dbReference type="PROSITE-ProRule" id="PRU00284"/>
    </source>
</evidence>
<proteinExistence type="predicted"/>
<keyword evidence="3" id="KW-0175">Coiled coil</keyword>
<gene>
    <name evidence="5" type="ORF">AAH949_03610</name>
</gene>
<dbReference type="Gene3D" id="1.20.120.30">
    <property type="entry name" value="Aspartate receptor, ligand-binding domain"/>
    <property type="match status" value="1"/>
</dbReference>
<dbReference type="PROSITE" id="PS50111">
    <property type="entry name" value="CHEMOTAXIS_TRANSDUC_2"/>
    <property type="match status" value="1"/>
</dbReference>
<dbReference type="InterPro" id="IPR004089">
    <property type="entry name" value="MCPsignal_dom"/>
</dbReference>
<evidence type="ECO:0000256" key="3">
    <source>
        <dbReference type="SAM" id="Coils"/>
    </source>
</evidence>
<dbReference type="Pfam" id="PF13682">
    <property type="entry name" value="CZB"/>
    <property type="match status" value="1"/>
</dbReference>
<dbReference type="EMBL" id="CP155620">
    <property type="protein sequence ID" value="XBJ29930.1"/>
    <property type="molecule type" value="Genomic_DNA"/>
</dbReference>
<sequence>MFGSSKTQNENLTNALAQIKKLEAQIESLKNEKQEISDKLKRCEQDALESSLKTDLLQILLNGALQNITIVQNDMSDNVNKAEQISSLSKSSLNSINSLQNATNSINSSLADIVESANKSRDAAATLHRSVDEITNVISLIKDVSDQTNLLALNAAIEAARAGEHGRGFAVVADEVRKLAEKTQKATAEVEMNINLLKQNANEMYTQSEQVEKVSMDSNSHIMQFADQFNAFIQEVQAIDTNANIITSETFVSLVKLDHMAFKLNAYKQIFVRSGEKLADHTSCRLGKWMASAGRERFEHNHYFGKITEPHQRVHYNMNNAIETAHNEDITCSQIQGEIIEKCNEAEKASLDLFEVFKDMLLEEKNKNNIQEEN</sequence>